<reference evidence="2" key="1">
    <citation type="submission" date="2021-07" db="EMBL/GenBank/DDBJ databases">
        <title>Elsinoe batatas strain:CRI-CJ2 Genome sequencing and assembly.</title>
        <authorList>
            <person name="Huang L."/>
        </authorList>
    </citation>
    <scope>NUCLEOTIDE SEQUENCE</scope>
    <source>
        <strain evidence="2">CRI-CJ2</strain>
    </source>
</reference>
<dbReference type="Proteomes" id="UP000809789">
    <property type="component" value="Unassembled WGS sequence"/>
</dbReference>
<proteinExistence type="predicted"/>
<evidence type="ECO:0000313" key="2">
    <source>
        <dbReference type="EMBL" id="KAG8625771.1"/>
    </source>
</evidence>
<dbReference type="EMBL" id="JAESVG020000007">
    <property type="protein sequence ID" value="KAG8625771.1"/>
    <property type="molecule type" value="Genomic_DNA"/>
</dbReference>
<name>A0A8K0PDJ4_9PEZI</name>
<gene>
    <name evidence="2" type="ORF">KVT40_006172</name>
</gene>
<protein>
    <submittedName>
        <fullName evidence="2">Uncharacterized protein</fullName>
    </submittedName>
</protein>
<dbReference type="OrthoDB" id="10679682at2759"/>
<feature type="compositionally biased region" description="Polar residues" evidence="1">
    <location>
        <begin position="32"/>
        <end position="43"/>
    </location>
</feature>
<evidence type="ECO:0000313" key="3">
    <source>
        <dbReference type="Proteomes" id="UP000809789"/>
    </source>
</evidence>
<dbReference type="AlphaFoldDB" id="A0A8K0PDJ4"/>
<evidence type="ECO:0000256" key="1">
    <source>
        <dbReference type="SAM" id="MobiDB-lite"/>
    </source>
</evidence>
<feature type="region of interest" description="Disordered" evidence="1">
    <location>
        <begin position="29"/>
        <end position="80"/>
    </location>
</feature>
<keyword evidence="3" id="KW-1185">Reference proteome</keyword>
<comment type="caution">
    <text evidence="2">The sequence shown here is derived from an EMBL/GenBank/DDBJ whole genome shotgun (WGS) entry which is preliminary data.</text>
</comment>
<accession>A0A8K0PDJ4</accession>
<organism evidence="2 3">
    <name type="scientific">Elsinoe batatas</name>
    <dbReference type="NCBI Taxonomy" id="2601811"/>
    <lineage>
        <taxon>Eukaryota</taxon>
        <taxon>Fungi</taxon>
        <taxon>Dikarya</taxon>
        <taxon>Ascomycota</taxon>
        <taxon>Pezizomycotina</taxon>
        <taxon>Dothideomycetes</taxon>
        <taxon>Dothideomycetidae</taxon>
        <taxon>Myriangiales</taxon>
        <taxon>Elsinoaceae</taxon>
        <taxon>Elsinoe</taxon>
    </lineage>
</organism>
<sequence length="238" mass="25159">MPFFLAHIASLAASSTFLKSVEDEMTFYGQPPVSQSGGDNTRSGSGGARGFTTRGGSINPPTTPRPSSRHMTEEQISTAAREGWRTPYARRTRTPSFSETAAYMATPVRGDVLPESVGAMAERLERAMSPKLEREGEAELPSSVLGGMGRGDGLVWSGHDGGFGGGGGRSGRGLAGVGVSGGEEGEEGQWEGEWLFVVVLGQRLCLRGGGVGPVLVELHFAYGLVLVLLTKIPLSFWW</sequence>